<evidence type="ECO:0000313" key="2">
    <source>
        <dbReference type="EMBL" id="XDK32892.1"/>
    </source>
</evidence>
<feature type="domain" description="UVR" evidence="1">
    <location>
        <begin position="136"/>
        <end position="171"/>
    </location>
</feature>
<dbReference type="RefSeq" id="WP_368653579.1">
    <property type="nucleotide sequence ID" value="NZ_CP162599.1"/>
</dbReference>
<dbReference type="GO" id="GO:0005507">
    <property type="term" value="F:copper ion binding"/>
    <property type="evidence" value="ECO:0007669"/>
    <property type="project" value="TreeGrafter"/>
</dbReference>
<evidence type="ECO:0000259" key="1">
    <source>
        <dbReference type="PROSITE" id="PS50151"/>
    </source>
</evidence>
<dbReference type="PANTHER" id="PTHR38430:SF1">
    <property type="entry name" value="PROTEIN-ARGININE KINASE ACTIVATOR PROTEIN"/>
    <property type="match status" value="1"/>
</dbReference>
<dbReference type="PANTHER" id="PTHR38430">
    <property type="entry name" value="PROTEIN-ARGININE KINASE ACTIVATOR PROTEIN"/>
    <property type="match status" value="1"/>
</dbReference>
<dbReference type="GO" id="GO:1990170">
    <property type="term" value="P:stress response to cadmium ion"/>
    <property type="evidence" value="ECO:0007669"/>
    <property type="project" value="TreeGrafter"/>
</dbReference>
<dbReference type="PROSITE" id="PS50151">
    <property type="entry name" value="UVR"/>
    <property type="match status" value="1"/>
</dbReference>
<dbReference type="GO" id="GO:1990169">
    <property type="term" value="P:stress response to copper ion"/>
    <property type="evidence" value="ECO:0007669"/>
    <property type="project" value="TreeGrafter"/>
</dbReference>
<dbReference type="GO" id="GO:0050897">
    <property type="term" value="F:cobalt ion binding"/>
    <property type="evidence" value="ECO:0007669"/>
    <property type="project" value="TreeGrafter"/>
</dbReference>
<dbReference type="PIRSF" id="PIRSF015034">
    <property type="entry name" value="YacH"/>
    <property type="match status" value="1"/>
</dbReference>
<dbReference type="GO" id="GO:0046870">
    <property type="term" value="F:cadmium ion binding"/>
    <property type="evidence" value="ECO:0007669"/>
    <property type="project" value="TreeGrafter"/>
</dbReference>
<dbReference type="InterPro" id="IPR036876">
    <property type="entry name" value="UVR_dom_sf"/>
</dbReference>
<reference evidence="2" key="1">
    <citation type="submission" date="2024-07" db="EMBL/GenBank/DDBJ databases">
        <title>Halotolerant mesophilic bacterium Ornithinibacillus sp. 4-3, sp. nov., isolated from soil.</title>
        <authorList>
            <person name="Sidarenka A.V."/>
            <person name="Guliayeva D.E."/>
            <person name="Leanovich S.I."/>
            <person name="Hileuskaya K.S."/>
            <person name="Akhremchuk A.E."/>
            <person name="Sikolenko M.A."/>
            <person name="Valentovich L.N."/>
        </authorList>
    </citation>
    <scope>NUCLEOTIDE SEQUENCE</scope>
    <source>
        <strain evidence="2">4-3</strain>
    </source>
</reference>
<dbReference type="SUPFAM" id="SSF46600">
    <property type="entry name" value="C-terminal UvrC-binding domain of UvrB"/>
    <property type="match status" value="1"/>
</dbReference>
<dbReference type="Gene3D" id="4.10.860.10">
    <property type="entry name" value="UVR domain"/>
    <property type="match status" value="1"/>
</dbReference>
<protein>
    <submittedName>
        <fullName evidence="2">UvrB/UvrC motif-containing protein</fullName>
    </submittedName>
</protein>
<organism evidence="2">
    <name type="scientific">Ornithinibacillus sp. 4-3</name>
    <dbReference type="NCBI Taxonomy" id="3231488"/>
    <lineage>
        <taxon>Bacteria</taxon>
        <taxon>Bacillati</taxon>
        <taxon>Bacillota</taxon>
        <taxon>Bacilli</taxon>
        <taxon>Bacillales</taxon>
        <taxon>Bacillaceae</taxon>
        <taxon>Ornithinibacillus</taxon>
    </lineage>
</organism>
<dbReference type="InterPro" id="IPR025542">
    <property type="entry name" value="YacH"/>
</dbReference>
<dbReference type="AlphaFoldDB" id="A0AB39HNB6"/>
<dbReference type="InterPro" id="IPR001943">
    <property type="entry name" value="UVR_dom"/>
</dbReference>
<dbReference type="EMBL" id="CP162599">
    <property type="protein sequence ID" value="XDK32892.1"/>
    <property type="molecule type" value="Genomic_DNA"/>
</dbReference>
<gene>
    <name evidence="2" type="ORF">AB4Y30_00510</name>
</gene>
<dbReference type="GO" id="GO:0008270">
    <property type="term" value="F:zinc ion binding"/>
    <property type="evidence" value="ECO:0007669"/>
    <property type="project" value="TreeGrafter"/>
</dbReference>
<sequence length="180" mass="20743">MECQECHKRPATVRFTQVINGTKKEVHICEVCAKEKGYITHSDDAYSLHDLLAGLFNFDSSPFKKQESTFHDVDEMECPKCKTTFAEFKRTGKFGCATCYETFAPRLDSIFRRVHSGNTKHDGKIPRRKGGDLHVKKQIEVYKLQMQDLIEKEAFEEAAKIRDKIKELKTAYIKKDGDQS</sequence>
<accession>A0AB39HNB6</accession>
<dbReference type="Pfam" id="PF02151">
    <property type="entry name" value="UVR"/>
    <property type="match status" value="1"/>
</dbReference>
<name>A0AB39HNB6_9BACI</name>
<proteinExistence type="predicted"/>